<gene>
    <name evidence="2" type="ORF">GCM10007298_38700</name>
</gene>
<evidence type="ECO:0000313" key="3">
    <source>
        <dbReference type="Proteomes" id="UP000632454"/>
    </source>
</evidence>
<dbReference type="EMBL" id="BMCS01000003">
    <property type="protein sequence ID" value="GGF39253.1"/>
    <property type="molecule type" value="Genomic_DNA"/>
</dbReference>
<feature type="region of interest" description="Disordered" evidence="1">
    <location>
        <begin position="27"/>
        <end position="59"/>
    </location>
</feature>
<comment type="caution">
    <text evidence="2">The sequence shown here is derived from an EMBL/GenBank/DDBJ whole genome shotgun (WGS) entry which is preliminary data.</text>
</comment>
<keyword evidence="3" id="KW-1185">Reference proteome</keyword>
<proteinExistence type="predicted"/>
<name>A0ABQ1V6P6_9NOCA</name>
<sequence length="114" mass="11239">MALATDTMKTALLNAYKAQGSYLSLHTGSPGSTGANESTGGSPAYSRQQTTWGTPSAGTLTGSQVSIPVPASTITAAGVWTAATGGTFLDALAVTSTTVSGNATIQVTPSITIS</sequence>
<dbReference type="RefSeq" id="WP_229705339.1">
    <property type="nucleotide sequence ID" value="NZ_BMCS01000003.1"/>
</dbReference>
<evidence type="ECO:0000313" key="2">
    <source>
        <dbReference type="EMBL" id="GGF39253.1"/>
    </source>
</evidence>
<dbReference type="Proteomes" id="UP000632454">
    <property type="component" value="Unassembled WGS sequence"/>
</dbReference>
<accession>A0ABQ1V6P6</accession>
<organism evidence="2 3">
    <name type="scientific">Williamsia phyllosphaerae</name>
    <dbReference type="NCBI Taxonomy" id="885042"/>
    <lineage>
        <taxon>Bacteria</taxon>
        <taxon>Bacillati</taxon>
        <taxon>Actinomycetota</taxon>
        <taxon>Actinomycetes</taxon>
        <taxon>Mycobacteriales</taxon>
        <taxon>Nocardiaceae</taxon>
        <taxon>Williamsia</taxon>
    </lineage>
</organism>
<dbReference type="Pfam" id="PF23140">
    <property type="entry name" value="Gp80"/>
    <property type="match status" value="1"/>
</dbReference>
<protein>
    <submittedName>
        <fullName evidence="2">Uncharacterized protein</fullName>
    </submittedName>
</protein>
<dbReference type="InterPro" id="IPR056908">
    <property type="entry name" value="Gp80-like"/>
</dbReference>
<reference evidence="3" key="1">
    <citation type="journal article" date="2019" name="Int. J. Syst. Evol. Microbiol.">
        <title>The Global Catalogue of Microorganisms (GCM) 10K type strain sequencing project: providing services to taxonomists for standard genome sequencing and annotation.</title>
        <authorList>
            <consortium name="The Broad Institute Genomics Platform"/>
            <consortium name="The Broad Institute Genome Sequencing Center for Infectious Disease"/>
            <person name="Wu L."/>
            <person name="Ma J."/>
        </authorList>
    </citation>
    <scope>NUCLEOTIDE SEQUENCE [LARGE SCALE GENOMIC DNA]</scope>
    <source>
        <strain evidence="3">CCM 7855</strain>
    </source>
</reference>
<evidence type="ECO:0000256" key="1">
    <source>
        <dbReference type="SAM" id="MobiDB-lite"/>
    </source>
</evidence>